<evidence type="ECO:0000259" key="4">
    <source>
        <dbReference type="Pfam" id="PF13649"/>
    </source>
</evidence>
<proteinExistence type="predicted"/>
<dbReference type="EMBL" id="JAUZEE010000003">
    <property type="protein sequence ID" value="MDP4300571.1"/>
    <property type="molecule type" value="Genomic_DNA"/>
</dbReference>
<gene>
    <name evidence="5" type="ORF">Q8X39_07980</name>
</gene>
<dbReference type="EC" id="2.1.-.-" evidence="5"/>
<evidence type="ECO:0000256" key="3">
    <source>
        <dbReference type="ARBA" id="ARBA00022691"/>
    </source>
</evidence>
<reference evidence="5 6" key="1">
    <citation type="submission" date="2023-08" db="EMBL/GenBank/DDBJ databases">
        <authorList>
            <person name="Roldan D.M."/>
            <person name="Menes R.J."/>
        </authorList>
    </citation>
    <scope>NUCLEOTIDE SEQUENCE [LARGE SCALE GENOMIC DNA]</scope>
    <source>
        <strain evidence="5 6">CCM 2812</strain>
    </source>
</reference>
<organism evidence="5 6">
    <name type="scientific">Leptothrix discophora</name>
    <dbReference type="NCBI Taxonomy" id="89"/>
    <lineage>
        <taxon>Bacteria</taxon>
        <taxon>Pseudomonadati</taxon>
        <taxon>Pseudomonadota</taxon>
        <taxon>Betaproteobacteria</taxon>
        <taxon>Burkholderiales</taxon>
        <taxon>Sphaerotilaceae</taxon>
        <taxon>Leptothrix</taxon>
    </lineage>
</organism>
<dbReference type="Pfam" id="PF13649">
    <property type="entry name" value="Methyltransf_25"/>
    <property type="match status" value="1"/>
</dbReference>
<dbReference type="GO" id="GO:0008168">
    <property type="term" value="F:methyltransferase activity"/>
    <property type="evidence" value="ECO:0007669"/>
    <property type="project" value="UniProtKB-KW"/>
</dbReference>
<dbReference type="PANTHER" id="PTHR43464:SF19">
    <property type="entry name" value="UBIQUINONE BIOSYNTHESIS O-METHYLTRANSFERASE, MITOCHONDRIAL"/>
    <property type="match status" value="1"/>
</dbReference>
<evidence type="ECO:0000313" key="6">
    <source>
        <dbReference type="Proteomes" id="UP001235760"/>
    </source>
</evidence>
<name>A0ABT9G254_LEPDI</name>
<dbReference type="InterPro" id="IPR041698">
    <property type="entry name" value="Methyltransf_25"/>
</dbReference>
<keyword evidence="1 5" id="KW-0489">Methyltransferase</keyword>
<evidence type="ECO:0000256" key="2">
    <source>
        <dbReference type="ARBA" id="ARBA00022679"/>
    </source>
</evidence>
<dbReference type="PANTHER" id="PTHR43464">
    <property type="entry name" value="METHYLTRANSFERASE"/>
    <property type="match status" value="1"/>
</dbReference>
<dbReference type="Gene3D" id="3.40.50.150">
    <property type="entry name" value="Vaccinia Virus protein VP39"/>
    <property type="match status" value="1"/>
</dbReference>
<dbReference type="CDD" id="cd02440">
    <property type="entry name" value="AdoMet_MTases"/>
    <property type="match status" value="1"/>
</dbReference>
<keyword evidence="6" id="KW-1185">Reference proteome</keyword>
<evidence type="ECO:0000256" key="1">
    <source>
        <dbReference type="ARBA" id="ARBA00022603"/>
    </source>
</evidence>
<dbReference type="RefSeq" id="WP_305749120.1">
    <property type="nucleotide sequence ID" value="NZ_JAUZEE010000003.1"/>
</dbReference>
<feature type="domain" description="Methyltransferase" evidence="4">
    <location>
        <begin position="33"/>
        <end position="112"/>
    </location>
</feature>
<dbReference type="GO" id="GO:0032259">
    <property type="term" value="P:methylation"/>
    <property type="evidence" value="ECO:0007669"/>
    <property type="project" value="UniProtKB-KW"/>
</dbReference>
<dbReference type="InterPro" id="IPR029063">
    <property type="entry name" value="SAM-dependent_MTases_sf"/>
</dbReference>
<keyword evidence="3" id="KW-0949">S-adenosyl-L-methionine</keyword>
<protein>
    <submittedName>
        <fullName evidence="5">Class I SAM-dependent methyltransferase</fullName>
        <ecNumber evidence="5">2.1.-.-</ecNumber>
    </submittedName>
</protein>
<accession>A0ABT9G254</accession>
<dbReference type="SUPFAM" id="SSF53335">
    <property type="entry name" value="S-adenosyl-L-methionine-dependent methyltransferases"/>
    <property type="match status" value="1"/>
</dbReference>
<keyword evidence="2 5" id="KW-0808">Transferase</keyword>
<evidence type="ECO:0000313" key="5">
    <source>
        <dbReference type="EMBL" id="MDP4300571.1"/>
    </source>
</evidence>
<dbReference type="Proteomes" id="UP001235760">
    <property type="component" value="Unassembled WGS sequence"/>
</dbReference>
<comment type="caution">
    <text evidence="5">The sequence shown here is derived from an EMBL/GenBank/DDBJ whole genome shotgun (WGS) entry which is preliminary data.</text>
</comment>
<sequence>MTTLTPATGHGAGLAPSDWLMRHSRDLAAARRVLDLACGGGRHARWLAAQGHAVTALDRDAEALASLQGIATECIEADIEAGPWPLAGRSFDLVVVTNYLWRPLFPAVVASVAPGGRLIWETFALGQEQHGRPSRPDFLLRPGELLTLAGPELRVGAYEDGLVVGSPEHPEAGATRRVQRIVLDRVGADGVPPVLRL</sequence>